<evidence type="ECO:0000259" key="3">
    <source>
        <dbReference type="PROSITE" id="PS50043"/>
    </source>
</evidence>
<dbReference type="GO" id="GO:0006355">
    <property type="term" value="P:regulation of DNA-templated transcription"/>
    <property type="evidence" value="ECO:0007669"/>
    <property type="project" value="InterPro"/>
</dbReference>
<feature type="domain" description="HTH luxR-type" evidence="3">
    <location>
        <begin position="779"/>
        <end position="843"/>
    </location>
</feature>
<dbReference type="Gene3D" id="3.40.50.300">
    <property type="entry name" value="P-loop containing nucleotide triphosphate hydrolases"/>
    <property type="match status" value="1"/>
</dbReference>
<keyword evidence="2" id="KW-0067">ATP-binding</keyword>
<dbReference type="SUPFAM" id="SSF46894">
    <property type="entry name" value="C-terminal effector domain of the bipartite response regulators"/>
    <property type="match status" value="1"/>
</dbReference>
<dbReference type="InterPro" id="IPR027417">
    <property type="entry name" value="P-loop_NTPase"/>
</dbReference>
<evidence type="ECO:0000313" key="5">
    <source>
        <dbReference type="Proteomes" id="UP000011863"/>
    </source>
</evidence>
<evidence type="ECO:0000256" key="2">
    <source>
        <dbReference type="ARBA" id="ARBA00022840"/>
    </source>
</evidence>
<gene>
    <name evidence="4" type="ORF">YM304_08030</name>
</gene>
<dbReference type="Gene3D" id="1.10.10.10">
    <property type="entry name" value="Winged helix-like DNA-binding domain superfamily/Winged helix DNA-binding domain"/>
    <property type="match status" value="1"/>
</dbReference>
<dbReference type="SUPFAM" id="SSF52540">
    <property type="entry name" value="P-loop containing nucleoside triphosphate hydrolases"/>
    <property type="match status" value="1"/>
</dbReference>
<dbReference type="InterPro" id="IPR003593">
    <property type="entry name" value="AAA+_ATPase"/>
</dbReference>
<dbReference type="Proteomes" id="UP000011863">
    <property type="component" value="Chromosome"/>
</dbReference>
<dbReference type="PRINTS" id="PR00830">
    <property type="entry name" value="ENDOLAPTASE"/>
</dbReference>
<evidence type="ECO:0000313" key="4">
    <source>
        <dbReference type="EMBL" id="BAN01117.1"/>
    </source>
</evidence>
<dbReference type="GO" id="GO:0003677">
    <property type="term" value="F:DNA binding"/>
    <property type="evidence" value="ECO:0007669"/>
    <property type="project" value="InterPro"/>
</dbReference>
<dbReference type="GO" id="GO:0005524">
    <property type="term" value="F:ATP binding"/>
    <property type="evidence" value="ECO:0007669"/>
    <property type="project" value="UniProtKB-KW"/>
</dbReference>
<name>A0A6C7E1W4_ILUCY</name>
<protein>
    <submittedName>
        <fullName evidence="4">Putative LuxR family transcriptional regulator</fullName>
    </submittedName>
</protein>
<dbReference type="SMART" id="SM00382">
    <property type="entry name" value="AAA"/>
    <property type="match status" value="1"/>
</dbReference>
<dbReference type="InterPro" id="IPR016032">
    <property type="entry name" value="Sig_transdc_resp-reg_C-effctor"/>
</dbReference>
<dbReference type="KEGG" id="aym:YM304_08030"/>
<dbReference type="InterPro" id="IPR000792">
    <property type="entry name" value="Tscrpt_reg_LuxR_C"/>
</dbReference>
<reference evidence="4 5" key="1">
    <citation type="journal article" date="2013" name="Int. J. Syst. Evol. Microbiol.">
        <title>Ilumatobacter nonamiense sp. nov. and Ilumatobacter coccineum sp. nov., isolated from seashore sand.</title>
        <authorList>
            <person name="Matsumoto A."/>
            <person name="Kasai H."/>
            <person name="Matsuo Y."/>
            <person name="Shizuri Y."/>
            <person name="Ichikawa N."/>
            <person name="Fujita N."/>
            <person name="Omura S."/>
            <person name="Takahashi Y."/>
        </authorList>
    </citation>
    <scope>NUCLEOTIDE SEQUENCE [LARGE SCALE GENOMIC DNA]</scope>
    <source>
        <strain evidence="5">NBRC 103263 / KCTC 29153 / YM16-304</strain>
    </source>
</reference>
<dbReference type="SMART" id="SM00421">
    <property type="entry name" value="HTH_LUXR"/>
    <property type="match status" value="1"/>
</dbReference>
<keyword evidence="5" id="KW-1185">Reference proteome</keyword>
<dbReference type="GO" id="GO:0004016">
    <property type="term" value="F:adenylate cyclase activity"/>
    <property type="evidence" value="ECO:0007669"/>
    <property type="project" value="TreeGrafter"/>
</dbReference>
<dbReference type="EMBL" id="AP012057">
    <property type="protein sequence ID" value="BAN01117.1"/>
    <property type="molecule type" value="Genomic_DNA"/>
</dbReference>
<dbReference type="PANTHER" id="PTHR16305">
    <property type="entry name" value="TESTICULAR SOLUBLE ADENYLYL CYCLASE"/>
    <property type="match status" value="1"/>
</dbReference>
<dbReference type="AlphaFoldDB" id="A0A6C7E1W4"/>
<dbReference type="PRINTS" id="PR00038">
    <property type="entry name" value="HTHLUXR"/>
</dbReference>
<keyword evidence="1" id="KW-0547">Nucleotide-binding</keyword>
<evidence type="ECO:0000256" key="1">
    <source>
        <dbReference type="ARBA" id="ARBA00022741"/>
    </source>
</evidence>
<dbReference type="InterPro" id="IPR036388">
    <property type="entry name" value="WH-like_DNA-bd_sf"/>
</dbReference>
<organism evidence="4 5">
    <name type="scientific">Ilumatobacter coccineus (strain NBRC 103263 / KCTC 29153 / YM16-304)</name>
    <dbReference type="NCBI Taxonomy" id="1313172"/>
    <lineage>
        <taxon>Bacteria</taxon>
        <taxon>Bacillati</taxon>
        <taxon>Actinomycetota</taxon>
        <taxon>Acidimicrobiia</taxon>
        <taxon>Acidimicrobiales</taxon>
        <taxon>Ilumatobacteraceae</taxon>
        <taxon>Ilumatobacter</taxon>
    </lineage>
</organism>
<proteinExistence type="predicted"/>
<sequence>MPTGEWPLVARATEIELCRANIDAGRGVIIAGSAGVGKTRLAREIADALDAERSVLRVAPTGLTIPLSALSPAGTAEACPVIVLDDAQLLDDDAAALVHRLVVQREIVLVATLRTGEDVPAAVTAMWKDEHLERVDLREFDRAEVDELLDEVLDGPIDASSRRMLWEATQGSPLMLRELVRSALVGGTLVDDDGLWRLVEAPRSVRLDELVSERLDALDPAARHVVELVALGEPVGFTQLVAEVGTGALAAAEDSGLIEAITDGLRREVRLAHPIFGDVARRSMGEARTAERCRELLGYLEATPLRRRDDIVRSVAWQLRAGGTAISADMVLAARRALYDRQEQLAIDLALRAMDDESVDAALVLGVAFTDRGDHERADQVLRDFGGEIDDEQRAMIAVQRADAMFWGLGRAAETHRLLRDAEAELAPGPWRDTVTASRAVILSNEGRVAEALKLAEPLLDGDDTGRAFVTASVAATASLALSGRGREAKDLASRAYVACDALGEQLALPDRGLFVVLGTMAAHDLGELADSEAVARAVHDFTVSNGDRAGQAWGALTLGRALLTRGRISEASQRFGESAAAFASIHQRGPRRWALAGLTMCAALRADVAGAEEAWAELVAVPDHPGAMMSPEVGRAEAWVSAVRGDVAGAIDRLHQVADTALAAESIVLAGAALHDVVRLGGQVEPSAWNAVASCQGRLGFLRAAVGAASSERSGEQAMECSRGFTEIGADLFAAEAALLAADLFDADGDTRAATRARRSASDAQNATGEDWFSTLDRGAAPVTITGRELDVATRAAAGMTSRMIADELGISVRTVDNHLQRVYEKLGIRGRRELTPALALL</sequence>
<dbReference type="PROSITE" id="PS50043">
    <property type="entry name" value="HTH_LUXR_2"/>
    <property type="match status" value="1"/>
</dbReference>
<dbReference type="GO" id="GO:0005737">
    <property type="term" value="C:cytoplasm"/>
    <property type="evidence" value="ECO:0007669"/>
    <property type="project" value="TreeGrafter"/>
</dbReference>
<dbReference type="PROSITE" id="PS00622">
    <property type="entry name" value="HTH_LUXR_1"/>
    <property type="match status" value="1"/>
</dbReference>
<accession>A0A6C7E1W4</accession>
<dbReference type="CDD" id="cd06170">
    <property type="entry name" value="LuxR_C_like"/>
    <property type="match status" value="1"/>
</dbReference>
<dbReference type="Pfam" id="PF00196">
    <property type="entry name" value="GerE"/>
    <property type="match status" value="1"/>
</dbReference>
<dbReference type="PANTHER" id="PTHR16305:SF35">
    <property type="entry name" value="TRANSCRIPTIONAL ACTIVATOR DOMAIN"/>
    <property type="match status" value="1"/>
</dbReference>